<keyword evidence="2" id="KW-1185">Reference proteome</keyword>
<accession>K4IWF4</accession>
<reference evidence="1" key="2">
    <citation type="submission" date="2012-09" db="EMBL/GenBank/DDBJ databases">
        <title>The complete sequence of Psychroflexus torquis an extreme psychrophile from sea-ice that is stimulated by light.</title>
        <authorList>
            <person name="Feng S."/>
            <person name="Powell S.M."/>
            <person name="Bowman J.P."/>
        </authorList>
    </citation>
    <scope>NUCLEOTIDE SEQUENCE [LARGE SCALE GENOMIC DNA]</scope>
    <source>
        <strain evidence="1">ATCC 700755</strain>
    </source>
</reference>
<dbReference type="AlphaFoldDB" id="K4IWF4"/>
<dbReference type="STRING" id="313595.P700755_003140"/>
<reference evidence="1" key="1">
    <citation type="submission" date="2006-03" db="EMBL/GenBank/DDBJ databases">
        <authorList>
            <person name="Bowman J."/>
            <person name="Ferriera S."/>
            <person name="Johnson J."/>
            <person name="Kravitz S."/>
            <person name="Halpern A."/>
            <person name="Remington K."/>
            <person name="Beeson K."/>
            <person name="Tran B."/>
            <person name="Rogers Y.-H."/>
            <person name="Friedman R."/>
            <person name="Venter J.C."/>
        </authorList>
    </citation>
    <scope>NUCLEOTIDE SEQUENCE [LARGE SCALE GENOMIC DNA]</scope>
    <source>
        <strain evidence="1">ATCC 700755</strain>
    </source>
</reference>
<gene>
    <name evidence="1" type="ordered locus">P700755_003140</name>
</gene>
<evidence type="ECO:0000313" key="2">
    <source>
        <dbReference type="Proteomes" id="UP000008514"/>
    </source>
</evidence>
<protein>
    <submittedName>
        <fullName evidence="1">Uncharacterized protein</fullName>
    </submittedName>
</protein>
<organism evidence="1 2">
    <name type="scientific">Psychroflexus torquis (strain ATCC 700755 / CIP 106069 / ACAM 623)</name>
    <dbReference type="NCBI Taxonomy" id="313595"/>
    <lineage>
        <taxon>Bacteria</taxon>
        <taxon>Pseudomonadati</taxon>
        <taxon>Bacteroidota</taxon>
        <taxon>Flavobacteriia</taxon>
        <taxon>Flavobacteriales</taxon>
        <taxon>Flavobacteriaceae</taxon>
        <taxon>Psychroflexus</taxon>
    </lineage>
</organism>
<dbReference type="EMBL" id="CP003879">
    <property type="protein sequence ID" value="AFU69805.1"/>
    <property type="molecule type" value="Genomic_DNA"/>
</dbReference>
<evidence type="ECO:0000313" key="1">
    <source>
        <dbReference type="EMBL" id="AFU69805.1"/>
    </source>
</evidence>
<name>K4IWF4_PSYTT</name>
<dbReference type="KEGG" id="ptq:P700755_003140"/>
<sequence length="71" mass="8297">MFNLAKKSVMKNYSTPLLRKYIGFTGQRKILNSEIGKSLRSIYKYDHQVINTKNVYKTSDFILKYGSKLSK</sequence>
<dbReference type="Proteomes" id="UP000008514">
    <property type="component" value="Chromosome"/>
</dbReference>
<proteinExistence type="predicted"/>
<dbReference type="HOGENOM" id="CLU_2737145_0_0_10"/>